<keyword evidence="3 7" id="KW-0067">ATP-binding</keyword>
<dbReference type="InterPro" id="IPR038464">
    <property type="entry name" value="Ribosomal_eL38_sf"/>
</dbReference>
<dbReference type="SMART" id="SM00220">
    <property type="entry name" value="S_TKc"/>
    <property type="match status" value="1"/>
</dbReference>
<feature type="region of interest" description="Disordered" evidence="9">
    <location>
        <begin position="759"/>
        <end position="782"/>
    </location>
</feature>
<dbReference type="PANTHER" id="PTHR44167:SF24">
    <property type="entry name" value="SERINE_THREONINE-PROTEIN KINASE CHK2"/>
    <property type="match status" value="1"/>
</dbReference>
<comment type="similarity">
    <text evidence="1 8">Belongs to the eukaryotic ribosomal protein eL38 family.</text>
</comment>
<dbReference type="GO" id="GO:1990904">
    <property type="term" value="C:ribonucleoprotein complex"/>
    <property type="evidence" value="ECO:0007669"/>
    <property type="project" value="UniProtKB-KW"/>
</dbReference>
<feature type="region of interest" description="Disordered" evidence="9">
    <location>
        <begin position="512"/>
        <end position="540"/>
    </location>
</feature>
<feature type="domain" description="EF-hand" evidence="11">
    <location>
        <begin position="1021"/>
        <end position="1056"/>
    </location>
</feature>
<dbReference type="GO" id="GO:0005840">
    <property type="term" value="C:ribosome"/>
    <property type="evidence" value="ECO:0007669"/>
    <property type="project" value="UniProtKB-KW"/>
</dbReference>
<comment type="similarity">
    <text evidence="6">Belongs to the protein kinase superfamily. Ser/Thr protein kinase family. CDPK subfamily.</text>
</comment>
<dbReference type="GO" id="GO:0005634">
    <property type="term" value="C:nucleus"/>
    <property type="evidence" value="ECO:0007669"/>
    <property type="project" value="TreeGrafter"/>
</dbReference>
<evidence type="ECO:0000256" key="1">
    <source>
        <dbReference type="ARBA" id="ARBA00007803"/>
    </source>
</evidence>
<dbReference type="Gene3D" id="3.90.228.10">
    <property type="match status" value="1"/>
</dbReference>
<feature type="region of interest" description="Disordered" evidence="9">
    <location>
        <begin position="606"/>
        <end position="639"/>
    </location>
</feature>
<dbReference type="GO" id="GO:0006412">
    <property type="term" value="P:translation"/>
    <property type="evidence" value="ECO:0007669"/>
    <property type="project" value="InterPro"/>
</dbReference>
<dbReference type="PROSITE" id="PS50011">
    <property type="entry name" value="PROTEIN_KINASE_DOM"/>
    <property type="match status" value="1"/>
</dbReference>
<dbReference type="SUPFAM" id="SSF56399">
    <property type="entry name" value="ADP-ribosylation"/>
    <property type="match status" value="1"/>
</dbReference>
<dbReference type="SUPFAM" id="SSF56112">
    <property type="entry name" value="Protein kinase-like (PK-like)"/>
    <property type="match status" value="1"/>
</dbReference>
<dbReference type="OrthoDB" id="10256774at2759"/>
<evidence type="ECO:0000256" key="5">
    <source>
        <dbReference type="ARBA" id="ARBA00023274"/>
    </source>
</evidence>
<name>A0A1Q9DYF0_SYMMI</name>
<dbReference type="CDD" id="cd00180">
    <property type="entry name" value="PKc"/>
    <property type="match status" value="1"/>
</dbReference>
<dbReference type="Pfam" id="PF00069">
    <property type="entry name" value="Pkinase"/>
    <property type="match status" value="1"/>
</dbReference>
<dbReference type="InterPro" id="IPR000719">
    <property type="entry name" value="Prot_kinase_dom"/>
</dbReference>
<feature type="compositionally biased region" description="Basic and acidic residues" evidence="9">
    <location>
        <begin position="467"/>
        <end position="486"/>
    </location>
</feature>
<dbReference type="PROSITE" id="PS00107">
    <property type="entry name" value="PROTEIN_KINASE_ATP"/>
    <property type="match status" value="1"/>
</dbReference>
<feature type="region of interest" description="Disordered" evidence="9">
    <location>
        <begin position="408"/>
        <end position="446"/>
    </location>
</feature>
<dbReference type="InterPro" id="IPR036412">
    <property type="entry name" value="HAD-like_sf"/>
</dbReference>
<dbReference type="PANTHER" id="PTHR44167">
    <property type="entry name" value="OVARIAN-SPECIFIC SERINE/THREONINE-PROTEIN KINASE LOK-RELATED"/>
    <property type="match status" value="1"/>
</dbReference>
<organism evidence="12 13">
    <name type="scientific">Symbiodinium microadriaticum</name>
    <name type="common">Dinoflagellate</name>
    <name type="synonym">Zooxanthella microadriatica</name>
    <dbReference type="NCBI Taxonomy" id="2951"/>
    <lineage>
        <taxon>Eukaryota</taxon>
        <taxon>Sar</taxon>
        <taxon>Alveolata</taxon>
        <taxon>Dinophyceae</taxon>
        <taxon>Suessiales</taxon>
        <taxon>Symbiodiniaceae</taxon>
        <taxon>Symbiodinium</taxon>
    </lineage>
</organism>
<feature type="binding site" evidence="7">
    <location>
        <position position="91"/>
    </location>
    <ligand>
        <name>ATP</name>
        <dbReference type="ChEBI" id="CHEBI:30616"/>
    </ligand>
</feature>
<feature type="compositionally biased region" description="Basic and acidic residues" evidence="9">
    <location>
        <begin position="759"/>
        <end position="777"/>
    </location>
</feature>
<dbReference type="SUPFAM" id="SSF56784">
    <property type="entry name" value="HAD-like"/>
    <property type="match status" value="1"/>
</dbReference>
<dbReference type="PROSITE" id="PS50222">
    <property type="entry name" value="EF_HAND_2"/>
    <property type="match status" value="1"/>
</dbReference>
<feature type="region of interest" description="Disordered" evidence="9">
    <location>
        <begin position="658"/>
        <end position="686"/>
    </location>
</feature>
<reference evidence="12 13" key="1">
    <citation type="submission" date="2016-02" db="EMBL/GenBank/DDBJ databases">
        <title>Genome analysis of coral dinoflagellate symbionts highlights evolutionary adaptations to a symbiotic lifestyle.</title>
        <authorList>
            <person name="Aranda M."/>
            <person name="Li Y."/>
            <person name="Liew Y.J."/>
            <person name="Baumgarten S."/>
            <person name="Simakov O."/>
            <person name="Wilson M."/>
            <person name="Piel J."/>
            <person name="Ashoor H."/>
            <person name="Bougouffa S."/>
            <person name="Bajic V.B."/>
            <person name="Ryu T."/>
            <person name="Ravasi T."/>
            <person name="Bayer T."/>
            <person name="Micklem G."/>
            <person name="Kim H."/>
            <person name="Bhak J."/>
            <person name="Lajeunesse T.C."/>
            <person name="Voolstra C.R."/>
        </authorList>
    </citation>
    <scope>NUCLEOTIDE SEQUENCE [LARGE SCALE GENOMIC DNA]</scope>
    <source>
        <strain evidence="12 13">CCMP2467</strain>
    </source>
</reference>
<dbReference type="SUPFAM" id="SSF47473">
    <property type="entry name" value="EF-hand"/>
    <property type="match status" value="1"/>
</dbReference>
<keyword evidence="13" id="KW-1185">Reference proteome</keyword>
<dbReference type="GO" id="GO:0005509">
    <property type="term" value="F:calcium ion binding"/>
    <property type="evidence" value="ECO:0007669"/>
    <property type="project" value="InterPro"/>
</dbReference>
<accession>A0A1Q9DYF0</accession>
<dbReference type="InterPro" id="IPR002048">
    <property type="entry name" value="EF_hand_dom"/>
</dbReference>
<keyword evidence="4 8" id="KW-0689">Ribosomal protein</keyword>
<keyword evidence="2 7" id="KW-0547">Nucleotide-binding</keyword>
<dbReference type="GO" id="GO:0005524">
    <property type="term" value="F:ATP binding"/>
    <property type="evidence" value="ECO:0007669"/>
    <property type="project" value="UniProtKB-UniRule"/>
</dbReference>
<protein>
    <submittedName>
        <fullName evidence="12">Putative serine/threonine-protein kinase tsuA</fullName>
    </submittedName>
</protein>
<dbReference type="GO" id="GO:0003735">
    <property type="term" value="F:structural constituent of ribosome"/>
    <property type="evidence" value="ECO:0007669"/>
    <property type="project" value="InterPro"/>
</dbReference>
<evidence type="ECO:0000259" key="10">
    <source>
        <dbReference type="PROSITE" id="PS50011"/>
    </source>
</evidence>
<dbReference type="GO" id="GO:0044773">
    <property type="term" value="P:mitotic DNA damage checkpoint signaling"/>
    <property type="evidence" value="ECO:0007669"/>
    <property type="project" value="TreeGrafter"/>
</dbReference>
<dbReference type="InterPro" id="IPR002675">
    <property type="entry name" value="Ribosomal_eL38"/>
</dbReference>
<dbReference type="InterPro" id="IPR008271">
    <property type="entry name" value="Ser/Thr_kinase_AS"/>
</dbReference>
<feature type="region of interest" description="Disordered" evidence="9">
    <location>
        <begin position="2112"/>
        <end position="2132"/>
    </location>
</feature>
<keyword evidence="12" id="KW-0808">Transferase</keyword>
<evidence type="ECO:0000259" key="11">
    <source>
        <dbReference type="PROSITE" id="PS50222"/>
    </source>
</evidence>
<feature type="compositionally biased region" description="Basic and acidic residues" evidence="9">
    <location>
        <begin position="522"/>
        <end position="540"/>
    </location>
</feature>
<dbReference type="InterPro" id="IPR011992">
    <property type="entry name" value="EF-hand-dom_pair"/>
</dbReference>
<dbReference type="Gene3D" id="3.30.720.90">
    <property type="match status" value="1"/>
</dbReference>
<evidence type="ECO:0000256" key="4">
    <source>
        <dbReference type="ARBA" id="ARBA00022980"/>
    </source>
</evidence>
<feature type="region of interest" description="Disordered" evidence="9">
    <location>
        <begin position="1611"/>
        <end position="1634"/>
    </location>
</feature>
<dbReference type="InterPro" id="IPR011009">
    <property type="entry name" value="Kinase-like_dom_sf"/>
</dbReference>
<evidence type="ECO:0000256" key="7">
    <source>
        <dbReference type="PROSITE-ProRule" id="PRU10141"/>
    </source>
</evidence>
<evidence type="ECO:0000256" key="2">
    <source>
        <dbReference type="ARBA" id="ARBA00022741"/>
    </source>
</evidence>
<evidence type="ECO:0000256" key="6">
    <source>
        <dbReference type="ARBA" id="ARBA00024334"/>
    </source>
</evidence>
<evidence type="ECO:0000256" key="9">
    <source>
        <dbReference type="SAM" id="MobiDB-lite"/>
    </source>
</evidence>
<dbReference type="PROSITE" id="PS00108">
    <property type="entry name" value="PROTEIN_KINASE_ST"/>
    <property type="match status" value="1"/>
</dbReference>
<dbReference type="EMBL" id="LSRX01000337">
    <property type="protein sequence ID" value="OLQ00170.1"/>
    <property type="molecule type" value="Genomic_DNA"/>
</dbReference>
<gene>
    <name evidence="12" type="primary">tsuA</name>
    <name evidence="12" type="ORF">AK812_SmicGene17199</name>
</gene>
<feature type="compositionally biased region" description="Basic and acidic residues" evidence="9">
    <location>
        <begin position="668"/>
        <end position="686"/>
    </location>
</feature>
<dbReference type="InterPro" id="IPR017441">
    <property type="entry name" value="Protein_kinase_ATP_BS"/>
</dbReference>
<evidence type="ECO:0000256" key="8">
    <source>
        <dbReference type="RuleBase" id="RU003445"/>
    </source>
</evidence>
<comment type="caution">
    <text evidence="12">The sequence shown here is derived from an EMBL/GenBank/DDBJ whole genome shotgun (WGS) entry which is preliminary data.</text>
</comment>
<sequence>MGEGSPSFTARFRTRRGIDAEEFRSSFARSSFIGTAPVSGSVTDLLKCCGSGTAQQNYMWNPTKDVLGQGVTGIVFKARPRHSPDRCCVVKQQRRNDMPLKAILAEFQHSSALCHPNILQVREYFVDILNVYVIAEWAEGGELSRVISRARGEGRPPSVRWVASVAQQLLRALRHCHAKHRLVHADIKPENVLLFGQGALFEDEEWIPPAVLLADFGNAAQKTDPTGETIFIPMGDPRYAAPELHQEQCFIEPYPQLQLPLDYLHATDIWMLGATLHEMLFLHLPYLEDFRGSHQDFLQKMCNYGQDDPYEKFAKEPLLRPGRAKVVQEVKVRAAKCKESEIRGLLREGMFVTIHEVKKVPKASEPAPETREKVDAKLVLAHPGTKPAGSCAGDHRGLPESAWQKIHDRFRGEPGPGLKYPDAKTQHGQAGTSRAQWGGDHRSLPQSAWQKIHDGFRAEPAPCMKSLDSHDQHGEASAFSDERSGDNRSLPESGWKRRIRDTWKSIQNKFRGEPAPCMKSLDSQDEHGEASTHRAHLGGDHRSLPEFAWKRIHDQFQGQPAPCLASPDPTRQKGKTSTSRAQWGGDHRSLPQSAWQKIHDGFRAEPAPCMKSLDSHDQHGEASAFSDERSGDNRSLPESGWKRRIRDTWKSIQNKFRGEPAPCMKSLDSQDEHGEASTHRAHLGGDHRSLPEFAWKRIHDQFQGQPAPCLASPDPTRQKGKTSTSRAQWGGDHRSLPQSAWQKIHDGFRAEPAPCMKSLDSHDQHGEASAFSDERMSMAKPAHTEPTWEAIIVACLSLLGRGSTTSFRDNLPPASRLQIQPRSKAKPAHPEPNGVATIAACRNQRGRRSTRAFVQNPPKPVHAERTGAAIIAACLSLLGKGSMTSFMLLLLFPNPQLLLTGGTLFGSKLCEIFAAVGPEAPQARALRASFAAEQSLPISAEQRARAPQAVDLLQQLLGLSYETRITADAALASSWLAAPERQAMTLKPERAEVMLKNARSSGRKMLFTTLEVLARHSSFAREERDLMESFCSLDVNGHGEVPIEDLQVGLRQAVPTWTNRELNEVVAWMTKGYQDKVVDFRRFVACSLDLEDDIVAERLRILFHRFPRRGIQIRVVWPETSALTKMFGQALQQQLNCVPKFVGSEPSKKRTTRKAKMFFEIEPENWDRGNGDGLQTNLLSKSKAIGMQKVRSAAASLAQKTDAIQQALNKHQPPEEHVKIDIDPDNFILSDDMTSLLKITEGHGNQLMFKCPLGHGVRGGQAPLAGSSLVQRHQHCNVCLEGLQEKESLDVGDPTHCLMCGYAVCAQCLAKRTWLNSLFPAGGRTWMRLYMEGLESQGSFVYFERFKLLWLGQVFRHHRTFSKPQMMVLAVRHATEKCANTCPCLRKCLQRLVRRCLGESAEEQQRLVSSTGSAPKWKGSQAFSEYTQFEQCPSERKKAKAKKPGIKLVIFDFDLTLAAVHVFHNLTGGAEGQGVGRCIASPPWATTERGQVRRLIDLGPGFSFQALGGEPRVRLLSETLRRLKEYEIDLIICTKGLVGTCRKILQDCGLLPFFRTVYGNIGDCYGCSQEFDVMSSVEKWFPPRDVAALKHKSVVFHIGLAWTVMPLAHESTMPSSSREPPKKRPSQQLLDGGRSCSRTAAIPSWKFCKGFQPLIPCELCDERLEPGSYSAHVTKHGQLYPREAEAPLSLLPCEVCEDLFLPSEYEGHLQKHVAASQIEELRTQPTPVARAACWIQQVRSGAEEKGVQQACVANFDLAVSFADRAIRQTSFLSPELAMPKVVHHWTPTKNFESIVNSNLCVPDRKKVFHQTDEGCYGAGIYTSPDFHFGTSYARNNGGCFMCLGLPGRQWPARKSKDYGVPRRRNYDTHISPNKKEWVFFASDQLLPCFWVELQDTKTQSVALELVEALAASIRKDLRLELIQSDGTKAPEASARNKKTRRLGSSDCTFTASKGALISDLRVEHSLDFDHVLFVDDDPRELSSALRVCRTHLVKGADGAPMSGLSQVDLDRIMEIVESSRDANASSKEAPAQSMHQKAKRRRCGFVVVGRGREVKIKKNGTQTKFKIRCSRYLYTLIMTDKTKALAAEEGDLRHRRRELWAQVLNSASARAESLLLPDPSPSQPCGRRPKLS</sequence>
<feature type="region of interest" description="Disordered" evidence="9">
    <location>
        <begin position="704"/>
        <end position="734"/>
    </location>
</feature>
<feature type="domain" description="Protein kinase" evidence="10">
    <location>
        <begin position="61"/>
        <end position="385"/>
    </location>
</feature>
<feature type="region of interest" description="Disordered" evidence="9">
    <location>
        <begin position="460"/>
        <end position="493"/>
    </location>
</feature>
<feature type="compositionally biased region" description="Basic and acidic residues" evidence="9">
    <location>
        <begin position="613"/>
        <end position="632"/>
    </location>
</feature>
<feature type="compositionally biased region" description="Polar residues" evidence="9">
    <location>
        <begin position="426"/>
        <end position="435"/>
    </location>
</feature>
<dbReference type="Gene3D" id="1.10.238.10">
    <property type="entry name" value="EF-hand"/>
    <property type="match status" value="2"/>
</dbReference>
<keyword evidence="12" id="KW-0418">Kinase</keyword>
<dbReference type="Pfam" id="PF01781">
    <property type="entry name" value="Ribosomal_L38e"/>
    <property type="match status" value="1"/>
</dbReference>
<evidence type="ECO:0000256" key="3">
    <source>
        <dbReference type="ARBA" id="ARBA00022840"/>
    </source>
</evidence>
<evidence type="ECO:0000313" key="12">
    <source>
        <dbReference type="EMBL" id="OLQ00170.1"/>
    </source>
</evidence>
<proteinExistence type="inferred from homology"/>
<evidence type="ECO:0000313" key="13">
    <source>
        <dbReference type="Proteomes" id="UP000186817"/>
    </source>
</evidence>
<keyword evidence="5 8" id="KW-0687">Ribonucleoprotein</keyword>
<dbReference type="Proteomes" id="UP000186817">
    <property type="component" value="Unassembled WGS sequence"/>
</dbReference>
<feature type="region of interest" description="Disordered" evidence="9">
    <location>
        <begin position="558"/>
        <end position="592"/>
    </location>
</feature>
<dbReference type="Gene3D" id="1.10.510.10">
    <property type="entry name" value="Transferase(Phosphotransferase) domain 1"/>
    <property type="match status" value="1"/>
</dbReference>
<dbReference type="GO" id="GO:0004674">
    <property type="term" value="F:protein serine/threonine kinase activity"/>
    <property type="evidence" value="ECO:0007669"/>
    <property type="project" value="TreeGrafter"/>
</dbReference>